<feature type="domain" description="Ig-like" evidence="8">
    <location>
        <begin position="207"/>
        <end position="293"/>
    </location>
</feature>
<keyword evidence="10" id="KW-1185">Reference proteome</keyword>
<dbReference type="GO" id="GO:0005886">
    <property type="term" value="C:plasma membrane"/>
    <property type="evidence" value="ECO:0007669"/>
    <property type="project" value="TreeGrafter"/>
</dbReference>
<reference evidence="9 10" key="1">
    <citation type="submission" date="2020-06" db="EMBL/GenBank/DDBJ databases">
        <authorList>
            <person name="Li R."/>
            <person name="Bekaert M."/>
        </authorList>
    </citation>
    <scope>NUCLEOTIDE SEQUENCE [LARGE SCALE GENOMIC DNA]</scope>
    <source>
        <strain evidence="10">wild</strain>
    </source>
</reference>
<dbReference type="EMBL" id="CACVKT020002387">
    <property type="protein sequence ID" value="CAC5377810.1"/>
    <property type="molecule type" value="Genomic_DNA"/>
</dbReference>
<keyword evidence="6" id="KW-0812">Transmembrane</keyword>
<protein>
    <submittedName>
        <fullName evidence="9">HMCN</fullName>
    </submittedName>
</protein>
<evidence type="ECO:0000256" key="4">
    <source>
        <dbReference type="ARBA" id="ARBA00023180"/>
    </source>
</evidence>
<dbReference type="InterPro" id="IPR013783">
    <property type="entry name" value="Ig-like_fold"/>
</dbReference>
<dbReference type="Proteomes" id="UP000507470">
    <property type="component" value="Unassembled WGS sequence"/>
</dbReference>
<dbReference type="Gene3D" id="2.60.40.10">
    <property type="entry name" value="Immunoglobulins"/>
    <property type="match status" value="2"/>
</dbReference>
<dbReference type="InterPro" id="IPR007110">
    <property type="entry name" value="Ig-like_dom"/>
</dbReference>
<evidence type="ECO:0000256" key="6">
    <source>
        <dbReference type="SAM" id="Phobius"/>
    </source>
</evidence>
<evidence type="ECO:0000259" key="8">
    <source>
        <dbReference type="PROSITE" id="PS50835"/>
    </source>
</evidence>
<keyword evidence="2 6" id="KW-0472">Membrane</keyword>
<evidence type="ECO:0000256" key="7">
    <source>
        <dbReference type="SAM" id="SignalP"/>
    </source>
</evidence>
<dbReference type="InterPro" id="IPR003599">
    <property type="entry name" value="Ig_sub"/>
</dbReference>
<dbReference type="InterPro" id="IPR051275">
    <property type="entry name" value="Cell_adhesion_signaling"/>
</dbReference>
<evidence type="ECO:0000256" key="1">
    <source>
        <dbReference type="ARBA" id="ARBA00004479"/>
    </source>
</evidence>
<dbReference type="InterPro" id="IPR036179">
    <property type="entry name" value="Ig-like_dom_sf"/>
</dbReference>
<dbReference type="Pfam" id="PF13895">
    <property type="entry name" value="Ig_2"/>
    <property type="match status" value="1"/>
</dbReference>
<evidence type="ECO:0000313" key="9">
    <source>
        <dbReference type="EMBL" id="CAC5377810.1"/>
    </source>
</evidence>
<dbReference type="PANTHER" id="PTHR11640">
    <property type="entry name" value="NEPHRIN"/>
    <property type="match status" value="1"/>
</dbReference>
<keyword evidence="4" id="KW-0325">Glycoprotein</keyword>
<accession>A0A6J8B357</accession>
<dbReference type="SUPFAM" id="SSF48726">
    <property type="entry name" value="Immunoglobulin"/>
    <property type="match status" value="2"/>
</dbReference>
<evidence type="ECO:0000256" key="5">
    <source>
        <dbReference type="ARBA" id="ARBA00023319"/>
    </source>
</evidence>
<keyword evidence="3" id="KW-1015">Disulfide bond</keyword>
<feature type="domain" description="Ig-like" evidence="8">
    <location>
        <begin position="119"/>
        <end position="202"/>
    </location>
</feature>
<keyword evidence="6" id="KW-1133">Transmembrane helix</keyword>
<sequence length="737" mass="82933">MKKVDTCIRHSCQVLILILYETACAQISSTHRSSIINETTSIIHGEEDQPLHLQCPFSVTNTVLKRNGRIVKESRLGTLVYSLILRKEDHNSTFTCETYTSAGRKRTKNTATLDIRYKPFLSMNYTSNSVYEGQSVTLCCSSYSRPLTTEMWWDMESRILSSDDDTNVLCHKIINISREDSGSYKCSAENEIGIVNDEVIITVLYPPNIPDQHIHFTDTDVLRTLQCLANGVPAKYSYGRWQHLSRFGEHIRYLNSSPDGKVTLPPIANKMERYQDNGIYLCTASNTVADSFGNSFQTGKTFVMSNVRISSYSRPLTTEMWWDMESRILSSDDDTNVLCHKIINISREDSGSYKCSAENEIGVVNDEVIITVLYPPNIPDQHIHFTDTDVLRTLQCLANGVPAKYSYGRWQHLSRFGEHIRYLNSSPDGKVTLPPIANKMERYQDNGIYLCTASNTVADSFGNSFQTGKTFVMSNGPPVFVKKIEHKQYGQIGKIFNMKFIVYSTSEIECYNIKSENKEIRVSSEMTHVNSSMVFHGTELSVETIEVVLSFNISNKSSRQDYTVTLCNGYGNSSFVVDLKSVQVYVGRRTKNDDPMVAIITFTTFVVMCVPILGAAVFLRRKRNRRTSEDVSESESVDGQPVPGENIVYQNATHSVAFRPTPIQTSVEVIEYNRGSYTQEQNTAPLIGQLNYADVIFQPSTTQDVVQIIGIENRTIYADVNVSAGATSSVDTRSVNE</sequence>
<feature type="domain" description="Ig-like" evidence="8">
    <location>
        <begin position="376"/>
        <end position="462"/>
    </location>
</feature>
<dbReference type="PROSITE" id="PS50835">
    <property type="entry name" value="IG_LIKE"/>
    <property type="match status" value="3"/>
</dbReference>
<dbReference type="AlphaFoldDB" id="A0A6J8B357"/>
<dbReference type="SMART" id="SM00409">
    <property type="entry name" value="IG"/>
    <property type="match status" value="3"/>
</dbReference>
<dbReference type="GO" id="GO:0098609">
    <property type="term" value="P:cell-cell adhesion"/>
    <property type="evidence" value="ECO:0007669"/>
    <property type="project" value="TreeGrafter"/>
</dbReference>
<evidence type="ECO:0000256" key="3">
    <source>
        <dbReference type="ARBA" id="ARBA00023157"/>
    </source>
</evidence>
<evidence type="ECO:0000256" key="2">
    <source>
        <dbReference type="ARBA" id="ARBA00023136"/>
    </source>
</evidence>
<proteinExistence type="predicted"/>
<dbReference type="OrthoDB" id="6118832at2759"/>
<keyword evidence="7" id="KW-0732">Signal</keyword>
<feature type="signal peptide" evidence="7">
    <location>
        <begin position="1"/>
        <end position="25"/>
    </location>
</feature>
<organism evidence="9 10">
    <name type="scientific">Mytilus coruscus</name>
    <name type="common">Sea mussel</name>
    <dbReference type="NCBI Taxonomy" id="42192"/>
    <lineage>
        <taxon>Eukaryota</taxon>
        <taxon>Metazoa</taxon>
        <taxon>Spiralia</taxon>
        <taxon>Lophotrochozoa</taxon>
        <taxon>Mollusca</taxon>
        <taxon>Bivalvia</taxon>
        <taxon>Autobranchia</taxon>
        <taxon>Pteriomorphia</taxon>
        <taxon>Mytilida</taxon>
        <taxon>Mytiloidea</taxon>
        <taxon>Mytilidae</taxon>
        <taxon>Mytilinae</taxon>
        <taxon>Mytilus</taxon>
    </lineage>
</organism>
<evidence type="ECO:0000313" key="10">
    <source>
        <dbReference type="Proteomes" id="UP000507470"/>
    </source>
</evidence>
<gene>
    <name evidence="9" type="ORF">MCOR_14079</name>
</gene>
<feature type="chain" id="PRO_5026944334" evidence="7">
    <location>
        <begin position="26"/>
        <end position="737"/>
    </location>
</feature>
<dbReference type="GO" id="GO:0050839">
    <property type="term" value="F:cell adhesion molecule binding"/>
    <property type="evidence" value="ECO:0007669"/>
    <property type="project" value="TreeGrafter"/>
</dbReference>
<feature type="transmembrane region" description="Helical" evidence="6">
    <location>
        <begin position="596"/>
        <end position="619"/>
    </location>
</feature>
<name>A0A6J8B357_MYTCO</name>
<keyword evidence="5" id="KW-0393">Immunoglobulin domain</keyword>
<comment type="subcellular location">
    <subcellularLocation>
        <location evidence="1">Membrane</location>
        <topology evidence="1">Single-pass type I membrane protein</topology>
    </subcellularLocation>
</comment>
<dbReference type="GO" id="GO:0005911">
    <property type="term" value="C:cell-cell junction"/>
    <property type="evidence" value="ECO:0007669"/>
    <property type="project" value="TreeGrafter"/>
</dbReference>
<dbReference type="PANTHER" id="PTHR11640:SF31">
    <property type="entry name" value="IRREGULAR CHIASM C-ROUGHEST PROTEIN-RELATED"/>
    <property type="match status" value="1"/>
</dbReference>